<dbReference type="PROSITE" id="PS51668">
    <property type="entry name" value="TSAA_2"/>
    <property type="match status" value="1"/>
</dbReference>
<keyword evidence="5" id="KW-1185">Reference proteome</keyword>
<dbReference type="PANTHER" id="PTHR12818:SF0">
    <property type="entry name" value="TRNA (ADENINE(37)-N6)-METHYLTRANSFERASE"/>
    <property type="match status" value="1"/>
</dbReference>
<dbReference type="AlphaFoldDB" id="A0A0N7LRZ9"/>
<dbReference type="STRING" id="321267.SHM7688_01672"/>
<dbReference type="CDD" id="cd09281">
    <property type="entry name" value="UPF0066"/>
    <property type="match status" value="1"/>
</dbReference>
<evidence type="ECO:0000313" key="5">
    <source>
        <dbReference type="Proteomes" id="UP000054823"/>
    </source>
</evidence>
<dbReference type="InterPro" id="IPR036414">
    <property type="entry name" value="YaeB_N_sf"/>
</dbReference>
<feature type="domain" description="TsaA-like" evidence="3">
    <location>
        <begin position="35"/>
        <end position="169"/>
    </location>
</feature>
<accession>A0A0N7LRZ9</accession>
<reference evidence="4 5" key="1">
    <citation type="submission" date="2015-09" db="EMBL/GenBank/DDBJ databases">
        <authorList>
            <consortium name="Swine Surveillance"/>
        </authorList>
    </citation>
    <scope>NUCLEOTIDE SEQUENCE [LARGE SCALE GENOMIC DNA]</scope>
    <source>
        <strain evidence="4 5">CECT 7688</strain>
    </source>
</reference>
<protein>
    <submittedName>
        <fullName evidence="4">S-adenosyl-L-methionine-binding protein</fullName>
    </submittedName>
</protein>
<sequence length="171" mass="18556">MSDILPDILPETLPEMRDGESLLGFDPLGRVDAELRFIGRIHTPWQRGNCPKNVTRARESGQGASITLEPGFAEGLTGLSVGDGILLFYWMHQARRDLITQRPRHLTEARGSFALRAPNRPNPISLAAVRITSLDLAAGRIGIDAIDCFDGTPLLDIKPSAPAVDVPPELG</sequence>
<dbReference type="InterPro" id="IPR040372">
    <property type="entry name" value="YaeB-like"/>
</dbReference>
<keyword evidence="1" id="KW-0949">S-adenosyl-L-methionine</keyword>
<dbReference type="PANTHER" id="PTHR12818">
    <property type="entry name" value="TRNA (ADENINE(37)-N6)-METHYLTRANSFERASE"/>
    <property type="match status" value="1"/>
</dbReference>
<dbReference type="RefSeq" id="WP_199556615.1">
    <property type="nucleotide sequence ID" value="NZ_CYPW01000016.1"/>
</dbReference>
<dbReference type="InterPro" id="IPR023370">
    <property type="entry name" value="TrmO-like_N"/>
</dbReference>
<dbReference type="SUPFAM" id="SSF118196">
    <property type="entry name" value="YaeB-like"/>
    <property type="match status" value="1"/>
</dbReference>
<evidence type="ECO:0000313" key="4">
    <source>
        <dbReference type="EMBL" id="CUH52228.1"/>
    </source>
</evidence>
<name>A0A0N7LRZ9_9RHOB</name>
<evidence type="ECO:0000256" key="2">
    <source>
        <dbReference type="ARBA" id="ARBA00033753"/>
    </source>
</evidence>
<dbReference type="Proteomes" id="UP000054823">
    <property type="component" value="Unassembled WGS sequence"/>
</dbReference>
<dbReference type="Pfam" id="PF01980">
    <property type="entry name" value="TrmO_N"/>
    <property type="match status" value="1"/>
</dbReference>
<gene>
    <name evidence="4" type="ORF">SHM7688_01672</name>
</gene>
<comment type="similarity">
    <text evidence="2">Belongs to the tRNA methyltransferase O family.</text>
</comment>
<proteinExistence type="inferred from homology"/>
<organism evidence="4 5">
    <name type="scientific">Shimia marina</name>
    <dbReference type="NCBI Taxonomy" id="321267"/>
    <lineage>
        <taxon>Bacteria</taxon>
        <taxon>Pseudomonadati</taxon>
        <taxon>Pseudomonadota</taxon>
        <taxon>Alphaproteobacteria</taxon>
        <taxon>Rhodobacterales</taxon>
        <taxon>Roseobacteraceae</taxon>
    </lineage>
</organism>
<dbReference type="InterPro" id="IPR036413">
    <property type="entry name" value="YaeB-like_sf"/>
</dbReference>
<dbReference type="Gene3D" id="2.40.30.70">
    <property type="entry name" value="YaeB-like"/>
    <property type="match status" value="1"/>
</dbReference>
<evidence type="ECO:0000259" key="3">
    <source>
        <dbReference type="PROSITE" id="PS51668"/>
    </source>
</evidence>
<dbReference type="EMBL" id="CYPW01000016">
    <property type="protein sequence ID" value="CUH52228.1"/>
    <property type="molecule type" value="Genomic_DNA"/>
</dbReference>
<evidence type="ECO:0000256" key="1">
    <source>
        <dbReference type="ARBA" id="ARBA00022691"/>
    </source>
</evidence>